<dbReference type="GO" id="GO:0005524">
    <property type="term" value="F:ATP binding"/>
    <property type="evidence" value="ECO:0007669"/>
    <property type="project" value="UniProtKB-UniRule"/>
</dbReference>
<dbReference type="Proteomes" id="UP000327013">
    <property type="component" value="Chromosome 6"/>
</dbReference>
<accession>A0A5N6RF66</accession>
<evidence type="ECO:0000259" key="7">
    <source>
        <dbReference type="PROSITE" id="PS51198"/>
    </source>
</evidence>
<dbReference type="Pfam" id="PF13087">
    <property type="entry name" value="AAA_12"/>
    <property type="match status" value="1"/>
</dbReference>
<dbReference type="GO" id="GO:0004386">
    <property type="term" value="F:helicase activity"/>
    <property type="evidence" value="ECO:0007669"/>
    <property type="project" value="UniProtKB-UniRule"/>
</dbReference>
<dbReference type="EMBL" id="CM017326">
    <property type="protein sequence ID" value="KAE8076450.1"/>
    <property type="molecule type" value="Genomic_DNA"/>
</dbReference>
<feature type="domain" description="UvrD-like helicase ATP-binding" evidence="7">
    <location>
        <begin position="1126"/>
        <end position="1521"/>
    </location>
</feature>
<feature type="compositionally biased region" description="Polar residues" evidence="6">
    <location>
        <begin position="1"/>
        <end position="14"/>
    </location>
</feature>
<feature type="binding site" evidence="5">
    <location>
        <begin position="1147"/>
        <end position="1154"/>
    </location>
    <ligand>
        <name>ATP</name>
        <dbReference type="ChEBI" id="CHEBI:30616"/>
    </ligand>
</feature>
<protein>
    <recommendedName>
        <fullName evidence="7">UvrD-like helicase ATP-binding domain-containing protein</fullName>
    </recommendedName>
</protein>
<keyword evidence="4 5" id="KW-0067">ATP-binding</keyword>
<dbReference type="OrthoDB" id="3156807at2759"/>
<gene>
    <name evidence="8" type="ORF">FH972_015099</name>
</gene>
<dbReference type="InterPro" id="IPR039904">
    <property type="entry name" value="TRANK1"/>
</dbReference>
<dbReference type="InterPro" id="IPR027417">
    <property type="entry name" value="P-loop_NTPase"/>
</dbReference>
<dbReference type="PANTHER" id="PTHR21529:SF4">
    <property type="entry name" value="TPR AND ANKYRIN REPEAT-CONTAINING PROTEIN 1"/>
    <property type="match status" value="1"/>
</dbReference>
<dbReference type="PANTHER" id="PTHR21529">
    <property type="entry name" value="MAMMARY TURMOR VIRUS RECEPTOR HOMOLOG 1, 2 MTVR1, 2"/>
    <property type="match status" value="1"/>
</dbReference>
<proteinExistence type="predicted"/>
<dbReference type="GO" id="GO:0016787">
    <property type="term" value="F:hydrolase activity"/>
    <property type="evidence" value="ECO:0007669"/>
    <property type="project" value="UniProtKB-UniRule"/>
</dbReference>
<dbReference type="SUPFAM" id="SSF52540">
    <property type="entry name" value="P-loop containing nucleoside triphosphate hydrolases"/>
    <property type="match status" value="2"/>
</dbReference>
<reference evidence="8 9" key="1">
    <citation type="submission" date="2019-06" db="EMBL/GenBank/DDBJ databases">
        <title>A chromosomal-level reference genome of Carpinus fangiana (Coryloideae, Betulaceae).</title>
        <authorList>
            <person name="Yang X."/>
            <person name="Wang Z."/>
            <person name="Zhang L."/>
            <person name="Hao G."/>
            <person name="Liu J."/>
            <person name="Yang Y."/>
        </authorList>
    </citation>
    <scope>NUCLEOTIDE SEQUENCE [LARGE SCALE GENOMIC DNA]</scope>
    <source>
        <strain evidence="8">Cfa_2016G</strain>
        <tissue evidence="8">Leaf</tissue>
    </source>
</reference>
<dbReference type="InterPro" id="IPR047187">
    <property type="entry name" value="SF1_C_Upf1"/>
</dbReference>
<feature type="region of interest" description="Disordered" evidence="6">
    <location>
        <begin position="1"/>
        <end position="30"/>
    </location>
</feature>
<evidence type="ECO:0000256" key="5">
    <source>
        <dbReference type="PROSITE-ProRule" id="PRU00560"/>
    </source>
</evidence>
<dbReference type="PROSITE" id="PS51198">
    <property type="entry name" value="UVRD_HELICASE_ATP_BIND"/>
    <property type="match status" value="1"/>
</dbReference>
<dbReference type="CDD" id="cd18808">
    <property type="entry name" value="SF1_C_Upf1"/>
    <property type="match status" value="1"/>
</dbReference>
<evidence type="ECO:0000313" key="9">
    <source>
        <dbReference type="Proteomes" id="UP000327013"/>
    </source>
</evidence>
<evidence type="ECO:0000313" key="8">
    <source>
        <dbReference type="EMBL" id="KAE8076450.1"/>
    </source>
</evidence>
<keyword evidence="9" id="KW-1185">Reference proteome</keyword>
<evidence type="ECO:0000256" key="1">
    <source>
        <dbReference type="ARBA" id="ARBA00022741"/>
    </source>
</evidence>
<keyword evidence="2 5" id="KW-0378">Hydrolase</keyword>
<evidence type="ECO:0000256" key="2">
    <source>
        <dbReference type="ARBA" id="ARBA00022801"/>
    </source>
</evidence>
<sequence>MGGRSLTSRPTGCTRSRPPQPRSHGTSGGNRCELAEQAVADVGHVPGVVWGSVVRNLTQLYPGSQLPEKLVSNIRRHYDSLPLSGQMGFVSFRVIEIETLRSQTEHLAGQEKSVKTRIENALKSAIKKPKTSAVKLPFGLCGCQEGSTKGIDFGEIEEEPGDQSYKRVEKIPQLFESVQQYLGSYVYPLLEETRAQLHSSIEIISEAPFAEVIAFDEAKPYGSSLYDVKVNSWRNRFGVHGKEPYKTLPGDIFVLADAKPEDVSDLQRIGRQWAFVTVSKIPDDENEDNSTCTNFKVKALKDTEVIGVQKSLFVVFLINTTTNKRIWNALHMSRNLEIIKKVLRTDPLIEEDCGLCSALGGGSWDEKFVTGVASKLNECQAKAVLACLHKMHCNHKSSVELIWGPPGTGKTKTSSTLLFTLLRVGSRTLTCAPTNAAITQLASRTLMLVKESFETDFGIDAFFLSLGDVLLFGNKERLKLGSDIEEIHLDYRVKRLTECLGPLTGWRHCFASMIDLLEDCVSQYNIFLENESVKERELNNQNEIMENGGGDESDGSERKYKSFLDFLRKRFVLISSSLKNCILVFCRHLPKKYILEHNFQNMVSLFGLLESFETLLFQDNVESKVLEELFSHPELAADISHSFVDMPFLLYERRRECLSVLRTLNGSFVELDLPSVMNKQSIAEYCLRTASLLFCTASSSYKLHSVEMEPLNILVIDEAAQLKECESTIPLQLPGLTHAILVGDECQLPAMVESNICYEAGFGRSLFERLSSLGHSKHLLNIQYRMHPSISLFPNSKFYCDQILDALNVKIKSHEKHYLPWPMFGPYSIINVVGGREEKDDAGRSRRNMVEVAVVMKILQKLFKAWDGSEQNFSVGVISPYAAQVVAIQEKLGRKYDNLDGFAVKVKSVDGFQGGEEDIIIISTVLFSNNFLKSFQKLKSIQTKKSVINLLLKLSSGCRPKKKNVDPICGDSSQILKQFKVEGLYVVCANDIVKEWSDAMKELSYYQVLKIWDILPVEDIPKLIKRLDSMFAKYTDDFINHCKERCLEGDLEVPKSWSCSSEIVRIKNFDNSENEIDLTDSASDGRSYVENVKVSESLMLMKFYSLSLGVVGHLLSNNDGSELDHPFEVNEQELEIILFRRSTFILGRSGTGKTTVLTMKLFQKEKLLNKAKDFYGVKSDRPVHSQEKEDEEETIAEKKETILHQLFVTVSHKLCYAVKQHVSHLKSSVFGGNFSKGSSSIDTDDFDDATQFKDVPDTFLDVPPNSYPLVITFHNFLIMLDGTVGNSFFERFHEVRKHSHGKVLGGSVALQTFIRKKEVNYESFSSSYWPHFNTQLTKKLDSSRVFTEIISHIKGGPHAIEAGDGKLSCEDYVSLSEGRVSSLNRQKREIIYELFQNYEKMKIENGDFDMADLVIDLHRRLRVERYQGDEIDFVYVDEVQDLTLSQIALFKYICKNVDEGFVFSGDTAQTIARGIDFRFQDIRSLFYNKFLLESKSCGHDRRKEKGIVSDIFHLSQNFRTHDGVLKLSHSVIELLYHFFPQSVDVLQPETSLIYGEAPILLESGNNQNAIITIFGNSGIAGRSIVGFGAEQVILVRDECVRKEITTAVGKQALVLTIVECKGLEFQDVLLYNFFGSSPLKNQWRVIYNYMKEQDLLDSTSLCSFPRFNEAKHNVLCSELKQLYVAVTRTRQRLWICENEDEFCRPMFDYWKKKYIVQVKHLNESLAQAMQVASSPEEWRSRGIKLYRECNYEMATMCFERAGDSYWERRSKASGLRATADRMRHSNTEAANIILREAAEIFEAIGKADFAAQWRLYLEKCGETELKRAGECFSLAGCYELAAEVYARGYFFSDCLKVCTKGKLFDMGLQYIKYWKQHATTDFSVDKIEQEFLERCALHYYKLKDNRSMMKFVKAFQSMDLMHKFLKSCGCLDELLMLEEESGNFLMAANIARLKGEILHEADLVGKAGNFTEASLLILFYVLSNSLWAPGSKGWPLKQFIQKQELLAKARTFAKNGSGNFFGFVCTEADVLSNEQSNLSMTKHYLNASQRHKSVGGEIICARKILDAHLHSNSSKYVWEDNVVFDLINHSEQKISTNQMSVETLVCFWKIWKDKIVNIIEYLRCSKTQDVNEYGDFCLNYFGVRKQFHNDNAIYLLLNSDADWVRELDKKFLHRNGKLVSIDVHQFVSTARSYWCSELLSVGMKVLGNLEALYNISLKSSLSTFCQSISLTHIYEIAKFLKESKFLDIKYHTDNALSRYVELSTNIFGYIFPLDWRKSLAENMFSLRGTDVSKNLLKQVIRKNISSKVNPTYGQIGRVVMIILGLGKLNNDLYEEILKRFDGNAPWKIFIQTLCGNMASKLPHATMPDNSSGSPRVLSLPWTLYEALVDTYSADWKTERDYISPDCFLYLVERLLMLASCSQGYFITSMSSFTEWFIYQEEDTNPDSTSVAKVQPLLRRVCDFVVNVVKNLLDNKVDTLEWIKKSRIYAKDYYPLLLLRLVSILCLVHLNHGNYSDLLIHLLRRSYIYEQLPWEFYDVLRRRHQQRNFHINVLAEAFKKINNPLVIVSLRKNCSQYQCPDAIFVDMTIKQRREDMLRVLFPKTVKAMQGQTGIIEVEASSSCSEVLSSGSYNQNGCKLAPSNCALNNVNGSKLPMNYDYFWEMFEALKSLENGGDPKGFLSNARAMKVDVDKSIHLASTVMNESLQNTSYHEDENLLHEVASMLDELKLLSAALDVSEPELGNSVSTIGELSNRLQSRRPRVEPILSRLFLQHGKTLLVETSVEQDDEKEDSGSKATIDTGADKGKSKELEADFVSGDSKKNSQETATGNKGKGNKSRKKKGKGGRRK</sequence>
<dbReference type="Gene3D" id="3.40.50.300">
    <property type="entry name" value="P-loop containing nucleotide triphosphate hydrolases"/>
    <property type="match status" value="4"/>
</dbReference>
<feature type="compositionally biased region" description="Basic residues" evidence="6">
    <location>
        <begin position="2833"/>
        <end position="2848"/>
    </location>
</feature>
<keyword evidence="3 5" id="KW-0347">Helicase</keyword>
<organism evidence="8 9">
    <name type="scientific">Carpinus fangiana</name>
    <dbReference type="NCBI Taxonomy" id="176857"/>
    <lineage>
        <taxon>Eukaryota</taxon>
        <taxon>Viridiplantae</taxon>
        <taxon>Streptophyta</taxon>
        <taxon>Embryophyta</taxon>
        <taxon>Tracheophyta</taxon>
        <taxon>Spermatophyta</taxon>
        <taxon>Magnoliopsida</taxon>
        <taxon>eudicotyledons</taxon>
        <taxon>Gunneridae</taxon>
        <taxon>Pentapetalae</taxon>
        <taxon>rosids</taxon>
        <taxon>fabids</taxon>
        <taxon>Fagales</taxon>
        <taxon>Betulaceae</taxon>
        <taxon>Carpinus</taxon>
    </lineage>
</organism>
<feature type="region of interest" description="Disordered" evidence="6">
    <location>
        <begin position="2781"/>
        <end position="2848"/>
    </location>
</feature>
<dbReference type="GO" id="GO:0005694">
    <property type="term" value="C:chromosome"/>
    <property type="evidence" value="ECO:0007669"/>
    <property type="project" value="UniProtKB-ARBA"/>
</dbReference>
<dbReference type="Pfam" id="PF00580">
    <property type="entry name" value="UvrD-helicase"/>
    <property type="match status" value="1"/>
</dbReference>
<dbReference type="InterPro" id="IPR041679">
    <property type="entry name" value="DNA2/NAM7-like_C"/>
</dbReference>
<dbReference type="FunFam" id="3.40.50.300:FF:000326">
    <property type="entry name" value="P-loop containing nucleoside triphosphate hydrolase"/>
    <property type="match status" value="1"/>
</dbReference>
<dbReference type="InterPro" id="IPR014016">
    <property type="entry name" value="UvrD-like_ATP-bd"/>
</dbReference>
<evidence type="ECO:0000256" key="6">
    <source>
        <dbReference type="SAM" id="MobiDB-lite"/>
    </source>
</evidence>
<name>A0A5N6RF66_9ROSI</name>
<dbReference type="InterPro" id="IPR045529">
    <property type="entry name" value="DUF6469"/>
</dbReference>
<dbReference type="Pfam" id="PF20073">
    <property type="entry name" value="DUF6469"/>
    <property type="match status" value="1"/>
</dbReference>
<feature type="compositionally biased region" description="Basic and acidic residues" evidence="6">
    <location>
        <begin position="2801"/>
        <end position="2811"/>
    </location>
</feature>
<dbReference type="Pfam" id="PF13086">
    <property type="entry name" value="AAA_11"/>
    <property type="match status" value="2"/>
</dbReference>
<evidence type="ECO:0000256" key="3">
    <source>
        <dbReference type="ARBA" id="ARBA00022806"/>
    </source>
</evidence>
<keyword evidence="1 5" id="KW-0547">Nucleotide-binding</keyword>
<evidence type="ECO:0000256" key="4">
    <source>
        <dbReference type="ARBA" id="ARBA00022840"/>
    </source>
</evidence>
<dbReference type="InterPro" id="IPR041677">
    <property type="entry name" value="DNA2/NAM7_AAA_11"/>
</dbReference>